<protein>
    <recommendedName>
        <fullName evidence="5">Carboxypeptidase regulatory-like domain-containing protein</fullName>
    </recommendedName>
</protein>
<feature type="chain" id="PRO_5015460733" description="Carboxypeptidase regulatory-like domain-containing protein" evidence="2">
    <location>
        <begin position="17"/>
        <end position="136"/>
    </location>
</feature>
<dbReference type="AlphaFoldDB" id="A0A2S8GI03"/>
<evidence type="ECO:0000313" key="3">
    <source>
        <dbReference type="EMBL" id="PQO44068.1"/>
    </source>
</evidence>
<evidence type="ECO:0000256" key="2">
    <source>
        <dbReference type="SAM" id="SignalP"/>
    </source>
</evidence>
<gene>
    <name evidence="3" type="ORF">C5Y93_21245</name>
</gene>
<evidence type="ECO:0000256" key="1">
    <source>
        <dbReference type="SAM" id="MobiDB-lite"/>
    </source>
</evidence>
<feature type="signal peptide" evidence="2">
    <location>
        <begin position="1"/>
        <end position="16"/>
    </location>
</feature>
<feature type="region of interest" description="Disordered" evidence="1">
    <location>
        <begin position="100"/>
        <end position="136"/>
    </location>
</feature>
<comment type="caution">
    <text evidence="3">The sequence shown here is derived from an EMBL/GenBank/DDBJ whole genome shotgun (WGS) entry which is preliminary data.</text>
</comment>
<feature type="compositionally biased region" description="Low complexity" evidence="1">
    <location>
        <begin position="102"/>
        <end position="111"/>
    </location>
</feature>
<dbReference type="Proteomes" id="UP000237819">
    <property type="component" value="Unassembled WGS sequence"/>
</dbReference>
<dbReference type="EMBL" id="PUHZ01000021">
    <property type="protein sequence ID" value="PQO44068.1"/>
    <property type="molecule type" value="Genomic_DNA"/>
</dbReference>
<sequence length="136" mass="14397">MFRLAAILLFSCVAIATNLGCGGSQPYPVGDVSGKLTLRGKPAPADLEIFFMSQKTGAAYKAAIGADGAFAVEEPVRVGEYVAYVQPAVDLNMDMSAPPKPVSVNSSVPKKYSNDSQSDLLASVQEGKNDFQFDMK</sequence>
<organism evidence="3 4">
    <name type="scientific">Blastopirellula marina</name>
    <dbReference type="NCBI Taxonomy" id="124"/>
    <lineage>
        <taxon>Bacteria</taxon>
        <taxon>Pseudomonadati</taxon>
        <taxon>Planctomycetota</taxon>
        <taxon>Planctomycetia</taxon>
        <taxon>Pirellulales</taxon>
        <taxon>Pirellulaceae</taxon>
        <taxon>Blastopirellula</taxon>
    </lineage>
</organism>
<evidence type="ECO:0000313" key="4">
    <source>
        <dbReference type="Proteomes" id="UP000237819"/>
    </source>
</evidence>
<name>A0A2S8GI03_9BACT</name>
<evidence type="ECO:0008006" key="5">
    <source>
        <dbReference type="Google" id="ProtNLM"/>
    </source>
</evidence>
<reference evidence="3 4" key="1">
    <citation type="submission" date="2018-02" db="EMBL/GenBank/DDBJ databases">
        <title>Comparative genomes isolates from brazilian mangrove.</title>
        <authorList>
            <person name="Araujo J.E."/>
            <person name="Taketani R.G."/>
            <person name="Silva M.C.P."/>
            <person name="Loureco M.V."/>
            <person name="Andreote F.D."/>
        </authorList>
    </citation>
    <scope>NUCLEOTIDE SEQUENCE [LARGE SCALE GENOMIC DNA]</scope>
    <source>
        <strain evidence="3 4">Nap-Phe MGV</strain>
    </source>
</reference>
<feature type="compositionally biased region" description="Basic and acidic residues" evidence="1">
    <location>
        <begin position="127"/>
        <end position="136"/>
    </location>
</feature>
<proteinExistence type="predicted"/>
<accession>A0A2S8GI03</accession>
<keyword evidence="2" id="KW-0732">Signal</keyword>